<evidence type="ECO:0000256" key="3">
    <source>
        <dbReference type="ARBA" id="ARBA00022989"/>
    </source>
</evidence>
<feature type="transmembrane region" description="Helical" evidence="5">
    <location>
        <begin position="236"/>
        <end position="261"/>
    </location>
</feature>
<dbReference type="EMBL" id="AP012035">
    <property type="protein sequence ID" value="BAJ82533.1"/>
    <property type="molecule type" value="Genomic_DNA"/>
</dbReference>
<feature type="transmembrane region" description="Helical" evidence="5">
    <location>
        <begin position="6"/>
        <end position="27"/>
    </location>
</feature>
<feature type="transmembrane region" description="Helical" evidence="5">
    <location>
        <begin position="203"/>
        <end position="224"/>
    </location>
</feature>
<protein>
    <submittedName>
        <fullName evidence="7">O-antigen polymerase family protein</fullName>
    </submittedName>
</protein>
<keyword evidence="3 5" id="KW-1133">Transmembrane helix</keyword>
<keyword evidence="8" id="KW-1185">Reference proteome</keyword>
<evidence type="ECO:0000259" key="6">
    <source>
        <dbReference type="Pfam" id="PF04932"/>
    </source>
</evidence>
<dbReference type="AlphaFoldDB" id="F0J5Y9"/>
<reference evidence="7 8" key="1">
    <citation type="submission" date="2010-12" db="EMBL/GenBank/DDBJ databases">
        <title>Whole genome sequence of Acidiphilium multivorum AIU301.</title>
        <authorList>
            <person name="Narita-Yamada S."/>
            <person name="Nakamura S."/>
            <person name="Ito N."/>
            <person name="Takarada H."/>
            <person name="Katano Y."/>
            <person name="Nakazawa H."/>
            <person name="Hosoyama A."/>
            <person name="Yamada R."/>
            <person name="Fujita N."/>
        </authorList>
    </citation>
    <scope>NUCLEOTIDE SEQUENCE [LARGE SCALE GENOMIC DNA]</scope>
    <source>
        <strain evidence="8">DSM 11245 / JCM 8867 / AIU301</strain>
    </source>
</reference>
<dbReference type="InterPro" id="IPR007016">
    <property type="entry name" value="O-antigen_ligase-rel_domated"/>
</dbReference>
<comment type="subcellular location">
    <subcellularLocation>
        <location evidence="1">Membrane</location>
        <topology evidence="1">Multi-pass membrane protein</topology>
    </subcellularLocation>
</comment>
<feature type="transmembrane region" description="Helical" evidence="5">
    <location>
        <begin position="81"/>
        <end position="98"/>
    </location>
</feature>
<dbReference type="GO" id="GO:0016020">
    <property type="term" value="C:membrane"/>
    <property type="evidence" value="ECO:0007669"/>
    <property type="project" value="UniProtKB-SubCell"/>
</dbReference>
<dbReference type="HOGENOM" id="CLU_626466_0_0_5"/>
<feature type="transmembrane region" description="Helical" evidence="5">
    <location>
        <begin position="39"/>
        <end position="61"/>
    </location>
</feature>
<evidence type="ECO:0000313" key="7">
    <source>
        <dbReference type="EMBL" id="BAJ82533.1"/>
    </source>
</evidence>
<feature type="transmembrane region" description="Helical" evidence="5">
    <location>
        <begin position="159"/>
        <end position="183"/>
    </location>
</feature>
<evidence type="ECO:0000256" key="4">
    <source>
        <dbReference type="ARBA" id="ARBA00023136"/>
    </source>
</evidence>
<feature type="transmembrane region" description="Helical" evidence="5">
    <location>
        <begin position="110"/>
        <end position="129"/>
    </location>
</feature>
<dbReference type="KEGG" id="amv:ACMV_31860"/>
<dbReference type="RefSeq" id="WP_013641071.1">
    <property type="nucleotide sequence ID" value="NC_015186.1"/>
</dbReference>
<dbReference type="Pfam" id="PF04932">
    <property type="entry name" value="Wzy_C"/>
    <property type="match status" value="1"/>
</dbReference>
<evidence type="ECO:0000256" key="1">
    <source>
        <dbReference type="ARBA" id="ARBA00004141"/>
    </source>
</evidence>
<accession>F0J5Y9</accession>
<dbReference type="PANTHER" id="PTHR37422">
    <property type="entry name" value="TEICHURONIC ACID BIOSYNTHESIS PROTEIN TUAE"/>
    <property type="match status" value="1"/>
</dbReference>
<evidence type="ECO:0000256" key="2">
    <source>
        <dbReference type="ARBA" id="ARBA00022692"/>
    </source>
</evidence>
<proteinExistence type="predicted"/>
<dbReference type="PANTHER" id="PTHR37422:SF13">
    <property type="entry name" value="LIPOPOLYSACCHARIDE BIOSYNTHESIS PROTEIN PA4999-RELATED"/>
    <property type="match status" value="1"/>
</dbReference>
<organism evidence="7 8">
    <name type="scientific">Acidiphilium multivorum (strain DSM 11245 / JCM 8867 / NBRC 100883 / AIU 301)</name>
    <dbReference type="NCBI Taxonomy" id="926570"/>
    <lineage>
        <taxon>Bacteria</taxon>
        <taxon>Pseudomonadati</taxon>
        <taxon>Pseudomonadota</taxon>
        <taxon>Alphaproteobacteria</taxon>
        <taxon>Acetobacterales</taxon>
        <taxon>Acidocellaceae</taxon>
        <taxon>Acidiphilium</taxon>
    </lineage>
</organism>
<feature type="domain" description="O-antigen ligase-related" evidence="6">
    <location>
        <begin position="236"/>
        <end position="376"/>
    </location>
</feature>
<evidence type="ECO:0000313" key="8">
    <source>
        <dbReference type="Proteomes" id="UP000007100"/>
    </source>
</evidence>
<keyword evidence="2 5" id="KW-0812">Transmembrane</keyword>
<name>F0J5Y9_ACIMA</name>
<sequence>MTGGIARGGAMLAVAAALVAGSALLLLVPQAIGPLQGLLALGLAGAAALAWPEGAMAAWLILVATTPEMWLSDMIGHHETIIALLKVTGLAIIGLAALRRGSRFDRYNPGFAFLVMFVGGFVHGLWPGLTPLASLRSLVGSAAPFAAGFMRAEARMRAAIIRCTIIGPAVTVAFGLLLHAAGLRALYGVQLGAIRLQASSSPAFLGGFAMIAIYAGLVAFAGSGRRREWAWIGANFLILLASGARAPLALATFATLATLLSVEAPDFGMRARLGLLTTGGAAFGAVLLAGPALHFVRVIDLIHLGDAASLSNRNLIWPYFEAALARSPWLGWGVGAGKVIVPLHSPIGRFLGTNAAHDEYLRIACEGGVPGALLLFGLLGLWLFRGSAALPVGQRRLIRLVFLAFAVQSLTDNTLIATTSLTFFTWARAVFINPDEGSAPA</sequence>
<dbReference type="InterPro" id="IPR051533">
    <property type="entry name" value="WaaL-like"/>
</dbReference>
<keyword evidence="4 5" id="KW-0472">Membrane</keyword>
<gene>
    <name evidence="7" type="ordered locus">ACMV_31860</name>
</gene>
<dbReference type="OrthoDB" id="7546256at2"/>
<evidence type="ECO:0000256" key="5">
    <source>
        <dbReference type="SAM" id="Phobius"/>
    </source>
</evidence>
<dbReference type="Proteomes" id="UP000007100">
    <property type="component" value="Chromosome"/>
</dbReference>
<feature type="transmembrane region" description="Helical" evidence="5">
    <location>
        <begin position="273"/>
        <end position="296"/>
    </location>
</feature>